<dbReference type="EMBL" id="MU393452">
    <property type="protein sequence ID" value="KAI4866980.1"/>
    <property type="molecule type" value="Genomic_DNA"/>
</dbReference>
<sequence length="310" mass="34904">MAILEDVPGVTVTVRINGVDCVEYDDPEAPGQQPSQPTTSSKYIESPDDTEFTIHIKVDSRYDWSYKNHSLKVRTFADATYIGGVFCEEKLSVSGIAEREITGKYELCRDTGYWQQRKPKFSAVKTVDDATKDRVEKDKKAFQKLGLIEVKVWRAIVHGPTVQEDSNHQHKASIELAEKSIKGKAISHGTTFSTAKGISKPSFAKSELLLEDNGPIAIFLFRYRSKEALQQELIIPATPPPLPSLDGLSEAEVRRLAAERLTDLNERKFIKEENTTAVKRELNEVQDLTEDDRPTKIQRLPSQVIDLTEE</sequence>
<gene>
    <name evidence="1" type="ORF">F4820DRAFT_415056</name>
</gene>
<organism evidence="1 2">
    <name type="scientific">Hypoxylon rubiginosum</name>
    <dbReference type="NCBI Taxonomy" id="110542"/>
    <lineage>
        <taxon>Eukaryota</taxon>
        <taxon>Fungi</taxon>
        <taxon>Dikarya</taxon>
        <taxon>Ascomycota</taxon>
        <taxon>Pezizomycotina</taxon>
        <taxon>Sordariomycetes</taxon>
        <taxon>Xylariomycetidae</taxon>
        <taxon>Xylariales</taxon>
        <taxon>Hypoxylaceae</taxon>
        <taxon>Hypoxylon</taxon>
    </lineage>
</organism>
<proteinExistence type="predicted"/>
<evidence type="ECO:0000313" key="1">
    <source>
        <dbReference type="EMBL" id="KAI4866980.1"/>
    </source>
</evidence>
<dbReference type="Proteomes" id="UP001497700">
    <property type="component" value="Unassembled WGS sequence"/>
</dbReference>
<protein>
    <submittedName>
        <fullName evidence="1">Uncharacterized protein</fullName>
    </submittedName>
</protein>
<accession>A0ACB9Z5F1</accession>
<name>A0ACB9Z5F1_9PEZI</name>
<keyword evidence="2" id="KW-1185">Reference proteome</keyword>
<evidence type="ECO:0000313" key="2">
    <source>
        <dbReference type="Proteomes" id="UP001497700"/>
    </source>
</evidence>
<comment type="caution">
    <text evidence="1">The sequence shown here is derived from an EMBL/GenBank/DDBJ whole genome shotgun (WGS) entry which is preliminary data.</text>
</comment>
<reference evidence="1 2" key="1">
    <citation type="journal article" date="2022" name="New Phytol.">
        <title>Ecological generalism drives hyperdiversity of secondary metabolite gene clusters in xylarialean endophytes.</title>
        <authorList>
            <person name="Franco M.E.E."/>
            <person name="Wisecaver J.H."/>
            <person name="Arnold A.E."/>
            <person name="Ju Y.M."/>
            <person name="Slot J.C."/>
            <person name="Ahrendt S."/>
            <person name="Moore L.P."/>
            <person name="Eastman K.E."/>
            <person name="Scott K."/>
            <person name="Konkel Z."/>
            <person name="Mondo S.J."/>
            <person name="Kuo A."/>
            <person name="Hayes R.D."/>
            <person name="Haridas S."/>
            <person name="Andreopoulos B."/>
            <person name="Riley R."/>
            <person name="LaButti K."/>
            <person name="Pangilinan J."/>
            <person name="Lipzen A."/>
            <person name="Amirebrahimi M."/>
            <person name="Yan J."/>
            <person name="Adam C."/>
            <person name="Keymanesh K."/>
            <person name="Ng V."/>
            <person name="Louie K."/>
            <person name="Northen T."/>
            <person name="Drula E."/>
            <person name="Henrissat B."/>
            <person name="Hsieh H.M."/>
            <person name="Youens-Clark K."/>
            <person name="Lutzoni F."/>
            <person name="Miadlikowska J."/>
            <person name="Eastwood D.C."/>
            <person name="Hamelin R.C."/>
            <person name="Grigoriev I.V."/>
            <person name="U'Ren J.M."/>
        </authorList>
    </citation>
    <scope>NUCLEOTIDE SEQUENCE [LARGE SCALE GENOMIC DNA]</scope>
    <source>
        <strain evidence="1 2">CBS 119005</strain>
    </source>
</reference>